<evidence type="ECO:0008006" key="4">
    <source>
        <dbReference type="Google" id="ProtNLM"/>
    </source>
</evidence>
<gene>
    <name evidence="2" type="ORF">PCOR1329_LOCUS10025</name>
</gene>
<accession>A0ABN9Q9L8</accession>
<feature type="region of interest" description="Disordered" evidence="1">
    <location>
        <begin position="85"/>
        <end position="109"/>
    </location>
</feature>
<feature type="non-terminal residue" evidence="2">
    <location>
        <position position="1"/>
    </location>
</feature>
<dbReference type="EMBL" id="CAUYUJ010002822">
    <property type="protein sequence ID" value="CAK0802520.1"/>
    <property type="molecule type" value="Genomic_DNA"/>
</dbReference>
<organism evidence="2 3">
    <name type="scientific">Prorocentrum cordatum</name>
    <dbReference type="NCBI Taxonomy" id="2364126"/>
    <lineage>
        <taxon>Eukaryota</taxon>
        <taxon>Sar</taxon>
        <taxon>Alveolata</taxon>
        <taxon>Dinophyceae</taxon>
        <taxon>Prorocentrales</taxon>
        <taxon>Prorocentraceae</taxon>
        <taxon>Prorocentrum</taxon>
    </lineage>
</organism>
<sequence>NKLTDMRRALDKHDFQNLDFQNASEDPQSHPNAFDENEDLGALLGAIKVAAQTVLLDAQNGNLSTAVAREIFDAFSDGADKALNREIQRDKTSEANEWKDRAKTSMKRG</sequence>
<feature type="compositionally biased region" description="Basic and acidic residues" evidence="1">
    <location>
        <begin position="85"/>
        <end position="103"/>
    </location>
</feature>
<feature type="non-terminal residue" evidence="2">
    <location>
        <position position="109"/>
    </location>
</feature>
<proteinExistence type="predicted"/>
<evidence type="ECO:0000256" key="1">
    <source>
        <dbReference type="SAM" id="MobiDB-lite"/>
    </source>
</evidence>
<evidence type="ECO:0000313" key="3">
    <source>
        <dbReference type="Proteomes" id="UP001189429"/>
    </source>
</evidence>
<reference evidence="2" key="1">
    <citation type="submission" date="2023-10" db="EMBL/GenBank/DDBJ databases">
        <authorList>
            <person name="Chen Y."/>
            <person name="Shah S."/>
            <person name="Dougan E. K."/>
            <person name="Thang M."/>
            <person name="Chan C."/>
        </authorList>
    </citation>
    <scope>NUCLEOTIDE SEQUENCE [LARGE SCALE GENOMIC DNA]</scope>
</reference>
<keyword evidence="3" id="KW-1185">Reference proteome</keyword>
<dbReference type="Proteomes" id="UP001189429">
    <property type="component" value="Unassembled WGS sequence"/>
</dbReference>
<protein>
    <recommendedName>
        <fullName evidence="4">Ribosome assembly protein 3</fullName>
    </recommendedName>
</protein>
<evidence type="ECO:0000313" key="2">
    <source>
        <dbReference type="EMBL" id="CAK0802520.1"/>
    </source>
</evidence>
<name>A0ABN9Q9L8_9DINO</name>
<comment type="caution">
    <text evidence="2">The sequence shown here is derived from an EMBL/GenBank/DDBJ whole genome shotgun (WGS) entry which is preliminary data.</text>
</comment>